<dbReference type="RefSeq" id="WP_023920663.1">
    <property type="nucleotide sequence ID" value="NZ_CBCSYD010000070.1"/>
</dbReference>
<evidence type="ECO:0000313" key="3">
    <source>
        <dbReference type="EMBL" id="RGK37892.1"/>
    </source>
</evidence>
<dbReference type="Proteomes" id="UP000260793">
    <property type="component" value="Unassembled WGS sequence"/>
</dbReference>
<evidence type="ECO:0000313" key="4">
    <source>
        <dbReference type="Proteomes" id="UP000260793"/>
    </source>
</evidence>
<dbReference type="InterPro" id="IPR041494">
    <property type="entry name" value="PIN7"/>
</dbReference>
<proteinExistence type="predicted"/>
<evidence type="ECO:0000256" key="1">
    <source>
        <dbReference type="SAM" id="MobiDB-lite"/>
    </source>
</evidence>
<accession>A0A3E4LLB8</accession>
<gene>
    <name evidence="3" type="ORF">DXD17_11115</name>
</gene>
<organism evidence="3 4">
    <name type="scientific">[Ruminococcus] lactaris</name>
    <dbReference type="NCBI Taxonomy" id="46228"/>
    <lineage>
        <taxon>Bacteria</taxon>
        <taxon>Bacillati</taxon>
        <taxon>Bacillota</taxon>
        <taxon>Clostridia</taxon>
        <taxon>Lachnospirales</taxon>
        <taxon>Lachnospiraceae</taxon>
        <taxon>Mediterraneibacter</taxon>
    </lineage>
</organism>
<feature type="region of interest" description="Disordered" evidence="1">
    <location>
        <begin position="145"/>
        <end position="179"/>
    </location>
</feature>
<protein>
    <recommendedName>
        <fullName evidence="2">PIN-like domain-containing protein</fullName>
    </recommendedName>
</protein>
<evidence type="ECO:0000259" key="2">
    <source>
        <dbReference type="Pfam" id="PF18475"/>
    </source>
</evidence>
<feature type="domain" description="PIN-like" evidence="2">
    <location>
        <begin position="9"/>
        <end position="111"/>
    </location>
</feature>
<sequence length="321" mass="36818">MVVIIKYYLVDSENVNDNWLMLLDLSDETDKIIVFYTKNSPHMSYSSVIKLLGCTREIKFEECNEGNNALDFQLISYLGYLMKNEELKDSEFIVMSNDTGYDPAVNFWKKRDFPVNRINVNYCKLALQRQKEAALRLAEQSNSVEMQSTEDFSGKKSHPGSSAEELPFKDRPEEVSSSICPEPLKEVPASQKPCSFDKEEVDALINCLGKDNLIAIHETLVHVYGQKQGQNIYKTVKDKSYSFAPETLSRKDKVHYFTDIIFSHSDLDDPGNFLDFLEKNKDKSKNLNGVRFAIIKAYGNNTGMKYYSLFKPYFKTISALK</sequence>
<dbReference type="AlphaFoldDB" id="A0A3E4LLB8"/>
<dbReference type="EMBL" id="QSQN01000032">
    <property type="protein sequence ID" value="RGK37892.1"/>
    <property type="molecule type" value="Genomic_DNA"/>
</dbReference>
<name>A0A3E4LLB8_9FIRM</name>
<reference evidence="3 4" key="1">
    <citation type="submission" date="2018-08" db="EMBL/GenBank/DDBJ databases">
        <title>A genome reference for cultivated species of the human gut microbiota.</title>
        <authorList>
            <person name="Zou Y."/>
            <person name="Xue W."/>
            <person name="Luo G."/>
        </authorList>
    </citation>
    <scope>NUCLEOTIDE SEQUENCE [LARGE SCALE GENOMIC DNA]</scope>
    <source>
        <strain evidence="3 4">TF11-7</strain>
    </source>
</reference>
<dbReference type="Pfam" id="PF18475">
    <property type="entry name" value="PIN7"/>
    <property type="match status" value="1"/>
</dbReference>
<comment type="caution">
    <text evidence="3">The sequence shown here is derived from an EMBL/GenBank/DDBJ whole genome shotgun (WGS) entry which is preliminary data.</text>
</comment>